<feature type="signal peptide" evidence="3">
    <location>
        <begin position="1"/>
        <end position="26"/>
    </location>
</feature>
<sequence length="262" mass="30251">MQKRNASSLWRCAFFITLFWPFFSSANNETITRSLKICGDGVDWPPYTYLMDGKAAGYDADTIAALFAPLGIKYQIELTSWTRCLKATKEGNVDIALSASYNDVRARYYYFSQPYYWITPTYIFDSLRYPASPAIVKAQQIDQFQTCGLFGYNYSTFGIDTGLIKQVDVSLYKALQALQQKDCDLVLIWKEVLAGFKTVWGIDYLNDRFQTRDVPGVTPTPMHFLVSKKLSDGEMIRDLINRRLYELETQGKLEQLRQQHRF</sequence>
<evidence type="ECO:0000256" key="3">
    <source>
        <dbReference type="SAM" id="SignalP"/>
    </source>
</evidence>
<evidence type="ECO:0000313" key="6">
    <source>
        <dbReference type="Proteomes" id="UP000075349"/>
    </source>
</evidence>
<dbReference type="PANTHER" id="PTHR35936:SF25">
    <property type="entry name" value="ABC TRANSPORTER SUBSTRATE-BINDING PROTEIN"/>
    <property type="match status" value="1"/>
</dbReference>
<accession>A0A151JEM7</accession>
<dbReference type="EMBL" id="LOMK01000002">
    <property type="protein sequence ID" value="KYN24224.1"/>
    <property type="molecule type" value="Genomic_DNA"/>
</dbReference>
<dbReference type="Gene3D" id="3.40.190.10">
    <property type="entry name" value="Periplasmic binding protein-like II"/>
    <property type="match status" value="2"/>
</dbReference>
<dbReference type="Proteomes" id="UP000075349">
    <property type="component" value="Unassembled WGS sequence"/>
</dbReference>
<name>A0A151JEM7_9VIBR</name>
<feature type="chain" id="PRO_5007582645" description="Solute-binding protein family 3/N-terminal domain-containing protein" evidence="3">
    <location>
        <begin position="27"/>
        <end position="262"/>
    </location>
</feature>
<evidence type="ECO:0000313" key="5">
    <source>
        <dbReference type="EMBL" id="KYN24224.1"/>
    </source>
</evidence>
<evidence type="ECO:0000259" key="4">
    <source>
        <dbReference type="SMART" id="SM00062"/>
    </source>
</evidence>
<comment type="caution">
    <text evidence="5">The sequence shown here is derived from an EMBL/GenBank/DDBJ whole genome shotgun (WGS) entry which is preliminary data.</text>
</comment>
<dbReference type="InterPro" id="IPR001638">
    <property type="entry name" value="Solute-binding_3/MltF_N"/>
</dbReference>
<protein>
    <recommendedName>
        <fullName evidence="4">Solute-binding protein family 3/N-terminal domain-containing protein</fullName>
    </recommendedName>
</protein>
<dbReference type="RefSeq" id="WP_065820320.1">
    <property type="nucleotide sequence ID" value="NZ_MPKQ01000032.1"/>
</dbReference>
<feature type="domain" description="Solute-binding protein family 3/N-terminal" evidence="4">
    <location>
        <begin position="34"/>
        <end position="261"/>
    </location>
</feature>
<dbReference type="Pfam" id="PF00497">
    <property type="entry name" value="SBP_bac_3"/>
    <property type="match status" value="1"/>
</dbReference>
<comment type="similarity">
    <text evidence="1">Belongs to the bacterial solute-binding protein 3 family.</text>
</comment>
<proteinExistence type="inferred from homology"/>
<dbReference type="PANTHER" id="PTHR35936">
    <property type="entry name" value="MEMBRANE-BOUND LYTIC MUREIN TRANSGLYCOSYLASE F"/>
    <property type="match status" value="1"/>
</dbReference>
<dbReference type="SUPFAM" id="SSF53850">
    <property type="entry name" value="Periplasmic binding protein-like II"/>
    <property type="match status" value="1"/>
</dbReference>
<reference evidence="6" key="1">
    <citation type="submission" date="2015-12" db="EMBL/GenBank/DDBJ databases">
        <authorList>
            <person name="Tarr C.L."/>
            <person name="Gladney L.M."/>
        </authorList>
    </citation>
    <scope>NUCLEOTIDE SEQUENCE [LARGE SCALE GENOMIC DNA]</scope>
    <source>
        <strain evidence="6">2756-81</strain>
    </source>
</reference>
<dbReference type="SMART" id="SM00062">
    <property type="entry name" value="PBPb"/>
    <property type="match status" value="1"/>
</dbReference>
<evidence type="ECO:0000256" key="1">
    <source>
        <dbReference type="ARBA" id="ARBA00010333"/>
    </source>
</evidence>
<dbReference type="AlphaFoldDB" id="A0A151JEM7"/>
<evidence type="ECO:0000256" key="2">
    <source>
        <dbReference type="ARBA" id="ARBA00022729"/>
    </source>
</evidence>
<organism evidence="5 6">
    <name type="scientific">Vibrio cidicii</name>
    <dbReference type="NCBI Taxonomy" id="1763883"/>
    <lineage>
        <taxon>Bacteria</taxon>
        <taxon>Pseudomonadati</taxon>
        <taxon>Pseudomonadota</taxon>
        <taxon>Gammaproteobacteria</taxon>
        <taxon>Vibrionales</taxon>
        <taxon>Vibrionaceae</taxon>
        <taxon>Vibrio</taxon>
    </lineage>
</organism>
<gene>
    <name evidence="5" type="ORF">AUQ44_21335</name>
</gene>
<keyword evidence="2 3" id="KW-0732">Signal</keyword>